<feature type="chain" id="PRO_5044131896" evidence="1">
    <location>
        <begin position="20"/>
        <end position="155"/>
    </location>
</feature>
<evidence type="ECO:0000313" key="4">
    <source>
        <dbReference type="Proteomes" id="UP000663829"/>
    </source>
</evidence>
<comment type="caution">
    <text evidence="2">The sequence shown here is derived from an EMBL/GenBank/DDBJ whole genome shotgun (WGS) entry which is preliminary data.</text>
</comment>
<dbReference type="Proteomes" id="UP000681722">
    <property type="component" value="Unassembled WGS sequence"/>
</dbReference>
<proteinExistence type="predicted"/>
<dbReference type="Proteomes" id="UP000663829">
    <property type="component" value="Unassembled WGS sequence"/>
</dbReference>
<organism evidence="2 4">
    <name type="scientific">Didymodactylos carnosus</name>
    <dbReference type="NCBI Taxonomy" id="1234261"/>
    <lineage>
        <taxon>Eukaryota</taxon>
        <taxon>Metazoa</taxon>
        <taxon>Spiralia</taxon>
        <taxon>Gnathifera</taxon>
        <taxon>Rotifera</taxon>
        <taxon>Eurotatoria</taxon>
        <taxon>Bdelloidea</taxon>
        <taxon>Philodinida</taxon>
        <taxon>Philodinidae</taxon>
        <taxon>Didymodactylos</taxon>
    </lineage>
</organism>
<evidence type="ECO:0000256" key="1">
    <source>
        <dbReference type="SAM" id="SignalP"/>
    </source>
</evidence>
<protein>
    <submittedName>
        <fullName evidence="2">Uncharacterized protein</fullName>
    </submittedName>
</protein>
<evidence type="ECO:0000313" key="3">
    <source>
        <dbReference type="EMBL" id="CAF3742490.1"/>
    </source>
</evidence>
<accession>A0A814EQI1</accession>
<keyword evidence="1" id="KW-0732">Signal</keyword>
<feature type="signal peptide" evidence="1">
    <location>
        <begin position="1"/>
        <end position="19"/>
    </location>
</feature>
<dbReference type="AlphaFoldDB" id="A0A814EQI1"/>
<dbReference type="EMBL" id="CAJOBC010002622">
    <property type="protein sequence ID" value="CAF3742490.1"/>
    <property type="molecule type" value="Genomic_DNA"/>
</dbReference>
<reference evidence="2" key="1">
    <citation type="submission" date="2021-02" db="EMBL/GenBank/DDBJ databases">
        <authorList>
            <person name="Nowell W R."/>
        </authorList>
    </citation>
    <scope>NUCLEOTIDE SEQUENCE</scope>
</reference>
<gene>
    <name evidence="2" type="ORF">GPM918_LOCUS12147</name>
    <name evidence="3" type="ORF">SRO942_LOCUS12148</name>
</gene>
<name>A0A814EQI1_9BILA</name>
<evidence type="ECO:0000313" key="2">
    <source>
        <dbReference type="EMBL" id="CAF0969315.1"/>
    </source>
</evidence>
<sequence>MLILIQVSTILFLVPYCLCTNTYLSGKTVPSDWSTTNGDYVYRIVVRANMNEIVHHSISKSLSIRLKSVHGNQTNWIPLTIIYDRSDVGKNLYEYYLAIQDIGEIKSIYIHGHSTNLGYLTLVCIYSNRNSKVLIGCADITCRCSKKEFHLIPQH</sequence>
<dbReference type="EMBL" id="CAJNOQ010002622">
    <property type="protein sequence ID" value="CAF0969315.1"/>
    <property type="molecule type" value="Genomic_DNA"/>
</dbReference>
<keyword evidence="4" id="KW-1185">Reference proteome</keyword>